<evidence type="ECO:0000256" key="8">
    <source>
        <dbReference type="SAM" id="Coils"/>
    </source>
</evidence>
<keyword evidence="10" id="KW-0675">Receptor</keyword>
<dbReference type="Pfam" id="PF13715">
    <property type="entry name" value="CarbopepD_reg_2"/>
    <property type="match status" value="1"/>
</dbReference>
<keyword evidence="3 7" id="KW-1134">Transmembrane beta strand</keyword>
<evidence type="ECO:0000256" key="2">
    <source>
        <dbReference type="ARBA" id="ARBA00022448"/>
    </source>
</evidence>
<dbReference type="Pfam" id="PF07715">
    <property type="entry name" value="Plug"/>
    <property type="match status" value="1"/>
</dbReference>
<keyword evidence="2 7" id="KW-0813">Transport</keyword>
<dbReference type="InterPro" id="IPR037066">
    <property type="entry name" value="Plug_dom_sf"/>
</dbReference>
<sequence>MEKKQKILPPIGTIMKLTVMQLAISFCTAVSTFANVVEAQELLAKKVSLQIEHKELKTALAAIELNTGVKFVYGAKALPLKRKVSFSVANKSVAEALDELFNPDKISYRVVRNKIVLSLEPSHGQPSATAETGMVMPVDKTLKGKVTDEKGEGLPGVSIILKGTQRGTVTDIDGNYELSIPDADAVLIFSFVGYLSQELQVGTRTTLDLSLQTDQKALEEIVVVGYGTQKKRDVSTAISSVSSKELKDKPMANFASAMTGKMAGVRIVNSNSAPGGGTTIRIRGVSSLNASNNPLIVIDGFPLKDGFDKNENPLNSINVADIESIEVLKDASSSAIYGTQAANGVIMITTKKGKKGKPTLSINASTGYDRMINKIDVLNREDFLKYIDHARAAAYVLEDPNFGTNNPELPLWKWTDSDELRVENWKKYSSNAPGMAAPGNLFNRWITVIDTVRKMPYDTDWQDVITRTGKTTDLQLSATGGTDNVSYMLSGGYFDQTGIVMNSNYNRFSFRANVDLKITNRLRAGLLLAPSLENSNVLPNIEGSPTTSPTINPFYNAVAMPPIWNPRNEAGEPVFYGNTLLDPWDWNFAFFVNPLHLFLKQDKRRIFKNLSTFYGEVDIIKGLKFRSEFHTEYRQRERNYFQPSSVPTQSATFSRSQGINEMRNRLYWNSQNFLSYQREFGKHSVSAVAGYSVEETQYRSVDLIKYDYPTDILPTLNEAITILNAQNDARNNRSSEAMIGSFGRVMYNYAGKYYLTGSIRRDGSSKFGADKKWGVFPSVSAAWRISDEKFFSPFQKYISDLKLRGGWGIIGNAGIDNYLALATLESKPYVLGGGAAVSAGYAEGKIANSILGWEETTDWSAGIDAEILNNRINFSIDYFYRHTQNMLFKMPLPVLTGFGEYMANVGAMRNRGYEYTITSRNLTGALKWTTSANLSYYRNRVLDTGKDKRPLIKDDGYTSENRPIAGIYGGVYLGPYRDWQDVKTSPIVNANNPSWRFRSSPGTPKLADVNGDGIIDASDNTVIGSNIPDFIWGMTNTFEYKGLDLTVQVNGTQGGDISMRQMEGVFGRGAGNMNTTYDYYRNYWTPDNPDAKYAAPNRKSYDGTNTSGTLLYKGTFVNIQNIALGYTLPAHLTERLTLSRVRFYTTILNAWYITKFPGYNPEANAMGDSAYSQGINRDSYPMSRSVSFGVNLSF</sequence>
<organism evidence="10 11">
    <name type="scientific">Ravibacter arvi</name>
    <dbReference type="NCBI Taxonomy" id="2051041"/>
    <lineage>
        <taxon>Bacteria</taxon>
        <taxon>Pseudomonadati</taxon>
        <taxon>Bacteroidota</taxon>
        <taxon>Cytophagia</taxon>
        <taxon>Cytophagales</taxon>
        <taxon>Spirosomataceae</taxon>
        <taxon>Ravibacter</taxon>
    </lineage>
</organism>
<evidence type="ECO:0000259" key="9">
    <source>
        <dbReference type="Pfam" id="PF07715"/>
    </source>
</evidence>
<reference evidence="11" key="1">
    <citation type="journal article" date="2019" name="Int. J. Syst. Evol. Microbiol.">
        <title>The Global Catalogue of Microorganisms (GCM) 10K type strain sequencing project: providing services to taxonomists for standard genome sequencing and annotation.</title>
        <authorList>
            <consortium name="The Broad Institute Genomics Platform"/>
            <consortium name="The Broad Institute Genome Sequencing Center for Infectious Disease"/>
            <person name="Wu L."/>
            <person name="Ma J."/>
        </authorList>
    </citation>
    <scope>NUCLEOTIDE SEQUENCE [LARGE SCALE GENOMIC DNA]</scope>
    <source>
        <strain evidence="11">JCM 31920</strain>
    </source>
</reference>
<protein>
    <submittedName>
        <fullName evidence="10">TonB-dependent receptor</fullName>
    </submittedName>
</protein>
<evidence type="ECO:0000256" key="7">
    <source>
        <dbReference type="PROSITE-ProRule" id="PRU01360"/>
    </source>
</evidence>
<dbReference type="PROSITE" id="PS52016">
    <property type="entry name" value="TONB_DEPENDENT_REC_3"/>
    <property type="match status" value="1"/>
</dbReference>
<evidence type="ECO:0000313" key="10">
    <source>
        <dbReference type="EMBL" id="GAA4447219.1"/>
    </source>
</evidence>
<dbReference type="Gene3D" id="2.40.170.20">
    <property type="entry name" value="TonB-dependent receptor, beta-barrel domain"/>
    <property type="match status" value="1"/>
</dbReference>
<dbReference type="InterPro" id="IPR012910">
    <property type="entry name" value="Plug_dom"/>
</dbReference>
<dbReference type="InterPro" id="IPR023997">
    <property type="entry name" value="TonB-dep_OMP_SusC/RagA_CS"/>
</dbReference>
<evidence type="ECO:0000256" key="3">
    <source>
        <dbReference type="ARBA" id="ARBA00022452"/>
    </source>
</evidence>
<evidence type="ECO:0000256" key="4">
    <source>
        <dbReference type="ARBA" id="ARBA00022692"/>
    </source>
</evidence>
<dbReference type="InterPro" id="IPR008969">
    <property type="entry name" value="CarboxyPept-like_regulatory"/>
</dbReference>
<feature type="coiled-coil region" evidence="8">
    <location>
        <begin position="39"/>
        <end position="66"/>
    </location>
</feature>
<comment type="similarity">
    <text evidence="7">Belongs to the TonB-dependent receptor family.</text>
</comment>
<comment type="caution">
    <text evidence="10">The sequence shown here is derived from an EMBL/GenBank/DDBJ whole genome shotgun (WGS) entry which is preliminary data.</text>
</comment>
<keyword evidence="5 7" id="KW-0472">Membrane</keyword>
<dbReference type="InterPro" id="IPR036942">
    <property type="entry name" value="Beta-barrel_TonB_sf"/>
</dbReference>
<dbReference type="SUPFAM" id="SSF56935">
    <property type="entry name" value="Porins"/>
    <property type="match status" value="1"/>
</dbReference>
<dbReference type="InterPro" id="IPR023996">
    <property type="entry name" value="TonB-dep_OMP_SusC/RagA"/>
</dbReference>
<evidence type="ECO:0000313" key="11">
    <source>
        <dbReference type="Proteomes" id="UP001501508"/>
    </source>
</evidence>
<keyword evidence="8" id="KW-0175">Coiled coil</keyword>
<dbReference type="EMBL" id="BAABEY010000036">
    <property type="protein sequence ID" value="GAA4447219.1"/>
    <property type="molecule type" value="Genomic_DNA"/>
</dbReference>
<dbReference type="InterPro" id="IPR039426">
    <property type="entry name" value="TonB-dep_rcpt-like"/>
</dbReference>
<evidence type="ECO:0000256" key="1">
    <source>
        <dbReference type="ARBA" id="ARBA00004571"/>
    </source>
</evidence>
<dbReference type="SUPFAM" id="SSF49464">
    <property type="entry name" value="Carboxypeptidase regulatory domain-like"/>
    <property type="match status" value="1"/>
</dbReference>
<dbReference type="NCBIfam" id="TIGR04057">
    <property type="entry name" value="SusC_RagA_signa"/>
    <property type="match status" value="1"/>
</dbReference>
<evidence type="ECO:0000256" key="5">
    <source>
        <dbReference type="ARBA" id="ARBA00023136"/>
    </source>
</evidence>
<comment type="subcellular location">
    <subcellularLocation>
        <location evidence="1 7">Cell outer membrane</location>
        <topology evidence="1 7">Multi-pass membrane protein</topology>
    </subcellularLocation>
</comment>
<feature type="domain" description="TonB-dependent receptor plug" evidence="9">
    <location>
        <begin position="230"/>
        <end position="345"/>
    </location>
</feature>
<proteinExistence type="inferred from homology"/>
<keyword evidence="6 7" id="KW-0998">Cell outer membrane</keyword>
<dbReference type="NCBIfam" id="TIGR04056">
    <property type="entry name" value="OMP_RagA_SusC"/>
    <property type="match status" value="1"/>
</dbReference>
<gene>
    <name evidence="10" type="ORF">GCM10023091_41720</name>
</gene>
<keyword evidence="11" id="KW-1185">Reference proteome</keyword>
<accession>A0ABP8MCK3</accession>
<evidence type="ECO:0000256" key="6">
    <source>
        <dbReference type="ARBA" id="ARBA00023237"/>
    </source>
</evidence>
<dbReference type="Gene3D" id="2.60.40.1120">
    <property type="entry name" value="Carboxypeptidase-like, regulatory domain"/>
    <property type="match status" value="1"/>
</dbReference>
<keyword evidence="4 7" id="KW-0812">Transmembrane</keyword>
<dbReference type="Proteomes" id="UP001501508">
    <property type="component" value="Unassembled WGS sequence"/>
</dbReference>
<name>A0ABP8MCK3_9BACT</name>
<dbReference type="Gene3D" id="2.170.130.10">
    <property type="entry name" value="TonB-dependent receptor, plug domain"/>
    <property type="match status" value="1"/>
</dbReference>